<name>A0ABR9IRT7_RHIVS</name>
<gene>
    <name evidence="1" type="ORF">H4W29_003083</name>
</gene>
<proteinExistence type="predicted"/>
<sequence>MRKSPPFDSQYDAARDLAEAMAGEADYCAACITSFDGDESRSSDEIFLEQNPRFQAFLNDSATLDVLLAELVFSLDRLTSKVSADLDSFRGLTRREKMAGWFSRQRMWRMHSARVREAPVVEQLLDLLTKSDLLATLLKGQRRSLVERHKSAELSLIGIVEHRRRLVDEIDIARMRMKELNAKALNTQGRIGVYGNKAHWEQMEAERLALKAEAERISVEEHAMRDESQRRERFISMFQAFVDRLNGRISGCNVLIRKLSVDTEERLIIYQAQVDTDRPGMKVRIKPELFPEIAASIALFEKGMLVPQDLVQRKSRADQEFARKFPAYAEEPSEAPLIDVVRKSPMFGLGFLRSLRS</sequence>
<organism evidence="1 2">
    <name type="scientific">Rhizobium viscosum</name>
    <name type="common">Arthrobacter viscosus</name>
    <dbReference type="NCBI Taxonomy" id="1673"/>
    <lineage>
        <taxon>Bacteria</taxon>
        <taxon>Pseudomonadati</taxon>
        <taxon>Pseudomonadota</taxon>
        <taxon>Alphaproteobacteria</taxon>
        <taxon>Hyphomicrobiales</taxon>
        <taxon>Rhizobiaceae</taxon>
        <taxon>Rhizobium/Agrobacterium group</taxon>
        <taxon>Rhizobium</taxon>
    </lineage>
</organism>
<accession>A0ABR9IRT7</accession>
<comment type="caution">
    <text evidence="1">The sequence shown here is derived from an EMBL/GenBank/DDBJ whole genome shotgun (WGS) entry which is preliminary data.</text>
</comment>
<protein>
    <submittedName>
        <fullName evidence="1">Uncharacterized protein</fullName>
    </submittedName>
</protein>
<keyword evidence="2" id="KW-1185">Reference proteome</keyword>
<evidence type="ECO:0000313" key="2">
    <source>
        <dbReference type="Proteomes" id="UP000620262"/>
    </source>
</evidence>
<dbReference type="RefSeq" id="WP_192729688.1">
    <property type="nucleotide sequence ID" value="NZ_BAAAVL010000005.1"/>
</dbReference>
<reference evidence="1 2" key="1">
    <citation type="submission" date="2020-10" db="EMBL/GenBank/DDBJ databases">
        <title>Sequencing the genomes of 1000 actinobacteria strains.</title>
        <authorList>
            <person name="Klenk H.-P."/>
        </authorList>
    </citation>
    <scope>NUCLEOTIDE SEQUENCE [LARGE SCALE GENOMIC DNA]</scope>
    <source>
        <strain evidence="1 2">DSM 7307</strain>
    </source>
</reference>
<dbReference type="Proteomes" id="UP000620262">
    <property type="component" value="Unassembled WGS sequence"/>
</dbReference>
<evidence type="ECO:0000313" key="1">
    <source>
        <dbReference type="EMBL" id="MBE1505902.1"/>
    </source>
</evidence>
<dbReference type="EMBL" id="JADBEC010000001">
    <property type="protein sequence ID" value="MBE1505902.1"/>
    <property type="molecule type" value="Genomic_DNA"/>
</dbReference>